<dbReference type="InterPro" id="IPR006664">
    <property type="entry name" value="OMP_bac"/>
</dbReference>
<keyword evidence="8" id="KW-1185">Reference proteome</keyword>
<protein>
    <submittedName>
        <fullName evidence="7">OmpA family protein</fullName>
    </submittedName>
</protein>
<evidence type="ECO:0000256" key="2">
    <source>
        <dbReference type="ARBA" id="ARBA00023136"/>
    </source>
</evidence>
<proteinExistence type="predicted"/>
<evidence type="ECO:0000313" key="8">
    <source>
        <dbReference type="Proteomes" id="UP000664288"/>
    </source>
</evidence>
<dbReference type="PRINTS" id="PR01021">
    <property type="entry name" value="OMPADOMAIN"/>
</dbReference>
<dbReference type="Proteomes" id="UP000664288">
    <property type="component" value="Unassembled WGS sequence"/>
</dbReference>
<sequence length="253" mass="26594">MSETTTPRSVTSRSSGATAAARRRPGPAGPANLAGHFGLCLALLFAPAGLAKAQQLQSVDVDEFLGTPENSALGDCLEGKAEGCGKKASGAAHSYTRSELCDKKIIDAEACRPKLGKSRSMKSGERTRLLIVEDDPDSTPLPSIDVEILFASGSDAPLPASASEVKALAEAVADQRFADDRFVVIGHTDAAGSDEYNQALSTRRAAAVRDRLVELSGLPAERFVVAGRGENELKDPAEPLAAENRRVQLVLLK</sequence>
<dbReference type="InterPro" id="IPR050330">
    <property type="entry name" value="Bact_OuterMem_StrucFunc"/>
</dbReference>
<evidence type="ECO:0000256" key="1">
    <source>
        <dbReference type="ARBA" id="ARBA00004442"/>
    </source>
</evidence>
<name>A0ABS3JA50_9HYPH</name>
<organism evidence="7 8">
    <name type="scientific">Jiella sonneratiae</name>
    <dbReference type="NCBI Taxonomy" id="2816856"/>
    <lineage>
        <taxon>Bacteria</taxon>
        <taxon>Pseudomonadati</taxon>
        <taxon>Pseudomonadota</taxon>
        <taxon>Alphaproteobacteria</taxon>
        <taxon>Hyphomicrobiales</taxon>
        <taxon>Aurantimonadaceae</taxon>
        <taxon>Jiella</taxon>
    </lineage>
</organism>
<gene>
    <name evidence="7" type="ORF">J1C47_23190</name>
</gene>
<comment type="caution">
    <text evidence="7">The sequence shown here is derived from an EMBL/GenBank/DDBJ whole genome shotgun (WGS) entry which is preliminary data.</text>
</comment>
<dbReference type="Pfam" id="PF00691">
    <property type="entry name" value="OmpA"/>
    <property type="match status" value="1"/>
</dbReference>
<evidence type="ECO:0000256" key="4">
    <source>
        <dbReference type="PROSITE-ProRule" id="PRU00473"/>
    </source>
</evidence>
<feature type="compositionally biased region" description="Low complexity" evidence="5">
    <location>
        <begin position="1"/>
        <end position="20"/>
    </location>
</feature>
<dbReference type="InterPro" id="IPR006665">
    <property type="entry name" value="OmpA-like"/>
</dbReference>
<reference evidence="7 8" key="1">
    <citation type="submission" date="2021-03" db="EMBL/GenBank/DDBJ databases">
        <title>Whole genome sequence of Jiella sp. MQZ13P-4.</title>
        <authorList>
            <person name="Tuo L."/>
        </authorList>
    </citation>
    <scope>NUCLEOTIDE SEQUENCE [LARGE SCALE GENOMIC DNA]</scope>
    <source>
        <strain evidence="7 8">MQZ13P-4</strain>
    </source>
</reference>
<comment type="subcellular location">
    <subcellularLocation>
        <location evidence="1">Cell outer membrane</location>
    </subcellularLocation>
</comment>
<accession>A0ABS3JA50</accession>
<dbReference type="PANTHER" id="PTHR30329:SF21">
    <property type="entry name" value="LIPOPROTEIN YIAD-RELATED"/>
    <property type="match status" value="1"/>
</dbReference>
<feature type="region of interest" description="Disordered" evidence="5">
    <location>
        <begin position="1"/>
        <end position="27"/>
    </location>
</feature>
<feature type="domain" description="OmpA-like" evidence="6">
    <location>
        <begin position="137"/>
        <end position="253"/>
    </location>
</feature>
<dbReference type="InterPro" id="IPR036737">
    <property type="entry name" value="OmpA-like_sf"/>
</dbReference>
<dbReference type="PROSITE" id="PS51123">
    <property type="entry name" value="OMPA_2"/>
    <property type="match status" value="1"/>
</dbReference>
<evidence type="ECO:0000313" key="7">
    <source>
        <dbReference type="EMBL" id="MBO0906555.1"/>
    </source>
</evidence>
<dbReference type="SUPFAM" id="SSF103088">
    <property type="entry name" value="OmpA-like"/>
    <property type="match status" value="1"/>
</dbReference>
<dbReference type="CDD" id="cd07185">
    <property type="entry name" value="OmpA_C-like"/>
    <property type="match status" value="1"/>
</dbReference>
<keyword evidence="3" id="KW-0998">Cell outer membrane</keyword>
<dbReference type="Gene3D" id="3.30.1330.60">
    <property type="entry name" value="OmpA-like domain"/>
    <property type="match status" value="1"/>
</dbReference>
<evidence type="ECO:0000256" key="5">
    <source>
        <dbReference type="SAM" id="MobiDB-lite"/>
    </source>
</evidence>
<dbReference type="PANTHER" id="PTHR30329">
    <property type="entry name" value="STATOR ELEMENT OF FLAGELLAR MOTOR COMPLEX"/>
    <property type="match status" value="1"/>
</dbReference>
<dbReference type="EMBL" id="JAFMPY010000052">
    <property type="protein sequence ID" value="MBO0906555.1"/>
    <property type="molecule type" value="Genomic_DNA"/>
</dbReference>
<dbReference type="RefSeq" id="WP_207353181.1">
    <property type="nucleotide sequence ID" value="NZ_JAFMPY010000052.1"/>
</dbReference>
<keyword evidence="2 4" id="KW-0472">Membrane</keyword>
<evidence type="ECO:0000256" key="3">
    <source>
        <dbReference type="ARBA" id="ARBA00023237"/>
    </source>
</evidence>
<evidence type="ECO:0000259" key="6">
    <source>
        <dbReference type="PROSITE" id="PS51123"/>
    </source>
</evidence>